<name>A0ABR6XQ25_9BURK</name>
<dbReference type="EMBL" id="JACOFU010000003">
    <property type="protein sequence ID" value="MBC3831580.1"/>
    <property type="molecule type" value="Genomic_DNA"/>
</dbReference>
<protein>
    <recommendedName>
        <fullName evidence="3">AbrB/MazE/SpoVT family DNA-binding domain-containing protein</fullName>
    </recommendedName>
</protein>
<accession>A0ABR6XQ25</accession>
<dbReference type="InterPro" id="IPR037914">
    <property type="entry name" value="SpoVT-AbrB_sf"/>
</dbReference>
<organism evidence="1 2">
    <name type="scientific">Undibacterium amnicola</name>
    <dbReference type="NCBI Taxonomy" id="1834038"/>
    <lineage>
        <taxon>Bacteria</taxon>
        <taxon>Pseudomonadati</taxon>
        <taxon>Pseudomonadota</taxon>
        <taxon>Betaproteobacteria</taxon>
        <taxon>Burkholderiales</taxon>
        <taxon>Oxalobacteraceae</taxon>
        <taxon>Undibacterium</taxon>
    </lineage>
</organism>
<gene>
    <name evidence="1" type="ORF">H8K33_08660</name>
</gene>
<proteinExistence type="predicted"/>
<reference evidence="1 2" key="1">
    <citation type="submission" date="2020-08" db="EMBL/GenBank/DDBJ databases">
        <title>Novel species isolated from subtropical streams in China.</title>
        <authorList>
            <person name="Lu H."/>
        </authorList>
    </citation>
    <scope>NUCLEOTIDE SEQUENCE [LARGE SCALE GENOMIC DNA]</scope>
    <source>
        <strain evidence="1 2">KCTC 52442</strain>
    </source>
</reference>
<dbReference type="SUPFAM" id="SSF89447">
    <property type="entry name" value="AbrB/MazE/MraZ-like"/>
    <property type="match status" value="1"/>
</dbReference>
<evidence type="ECO:0008006" key="3">
    <source>
        <dbReference type="Google" id="ProtNLM"/>
    </source>
</evidence>
<comment type="caution">
    <text evidence="1">The sequence shown here is derived from an EMBL/GenBank/DDBJ whole genome shotgun (WGS) entry which is preliminary data.</text>
</comment>
<dbReference type="Proteomes" id="UP000643610">
    <property type="component" value="Unassembled WGS sequence"/>
</dbReference>
<keyword evidence="2" id="KW-1185">Reference proteome</keyword>
<sequence length="68" mass="7340">MPTICKWGNSLGLRLSKSVSEEAGLKSGTFVGVRLLDNGCILITPLNKTIKVADEQSLEVTPQPIGKW</sequence>
<dbReference type="Gene3D" id="2.10.260.10">
    <property type="match status" value="1"/>
</dbReference>
<evidence type="ECO:0000313" key="2">
    <source>
        <dbReference type="Proteomes" id="UP000643610"/>
    </source>
</evidence>
<evidence type="ECO:0000313" key="1">
    <source>
        <dbReference type="EMBL" id="MBC3831580.1"/>
    </source>
</evidence>